<dbReference type="InterPro" id="IPR035291">
    <property type="entry name" value="DUF5354"/>
</dbReference>
<evidence type="ECO:0000256" key="1">
    <source>
        <dbReference type="SAM" id="SignalP"/>
    </source>
</evidence>
<feature type="chain" id="PRO_5003403052" evidence="1">
    <location>
        <begin position="20"/>
        <end position="157"/>
    </location>
</feature>
<evidence type="ECO:0000313" key="2">
    <source>
        <dbReference type="EMBL" id="EGT40598.1"/>
    </source>
</evidence>
<sequence length="157" mass="17341">MAALSTFLVVATIACSALANVMPMNTVADVKMQEGKLLECWEPIDPTNPSAGYTLSKAIYTMCQYMPTAHSYDEFYVNGAEETSDDFTNVHRIFADTVEGHAVLNLCLQEGFSFSGPHRASQTSLRCYCQRSGCNIPKPFLEFLDFNKKVIPAITAH</sequence>
<feature type="signal peptide" evidence="1">
    <location>
        <begin position="1"/>
        <end position="19"/>
    </location>
</feature>
<dbReference type="Pfam" id="PF17305">
    <property type="entry name" value="DUF5354"/>
    <property type="match status" value="1"/>
</dbReference>
<name>G0MBN8_CAEBE</name>
<gene>
    <name evidence="2" type="ORF">CAEBREN_10975</name>
</gene>
<protein>
    <submittedName>
        <fullName evidence="2">Uncharacterized protein</fullName>
    </submittedName>
</protein>
<dbReference type="PANTHER" id="PTHR31712">
    <property type="entry name" value="DIETARY RESTRICTION OVER EXPRESSED"/>
    <property type="match status" value="1"/>
</dbReference>
<keyword evidence="3" id="KW-1185">Reference proteome</keyword>
<dbReference type="AlphaFoldDB" id="G0MBN8"/>
<evidence type="ECO:0000313" key="3">
    <source>
        <dbReference type="Proteomes" id="UP000008068"/>
    </source>
</evidence>
<dbReference type="EMBL" id="GL379788">
    <property type="protein sequence ID" value="EGT40598.1"/>
    <property type="molecule type" value="Genomic_DNA"/>
</dbReference>
<dbReference type="eggNOG" id="ENOG502TJVK">
    <property type="taxonomic scope" value="Eukaryota"/>
</dbReference>
<keyword evidence="1" id="KW-0732">Signal</keyword>
<dbReference type="Proteomes" id="UP000008068">
    <property type="component" value="Unassembled WGS sequence"/>
</dbReference>
<dbReference type="InParanoid" id="G0MBN8"/>
<dbReference type="OMA" id="KLLECWE"/>
<reference evidence="3" key="1">
    <citation type="submission" date="2011-07" db="EMBL/GenBank/DDBJ databases">
        <authorList>
            <consortium name="Caenorhabditis brenneri Sequencing and Analysis Consortium"/>
            <person name="Wilson R.K."/>
        </authorList>
    </citation>
    <scope>NUCLEOTIDE SEQUENCE [LARGE SCALE GENOMIC DNA]</scope>
    <source>
        <strain evidence="3">PB2801</strain>
    </source>
</reference>
<dbReference type="HOGENOM" id="CLU_116890_0_0_1"/>
<accession>G0MBN8</accession>
<organism evidence="3">
    <name type="scientific">Caenorhabditis brenneri</name>
    <name type="common">Nematode worm</name>
    <dbReference type="NCBI Taxonomy" id="135651"/>
    <lineage>
        <taxon>Eukaryota</taxon>
        <taxon>Metazoa</taxon>
        <taxon>Ecdysozoa</taxon>
        <taxon>Nematoda</taxon>
        <taxon>Chromadorea</taxon>
        <taxon>Rhabditida</taxon>
        <taxon>Rhabditina</taxon>
        <taxon>Rhabditomorpha</taxon>
        <taxon>Rhabditoidea</taxon>
        <taxon>Rhabditidae</taxon>
        <taxon>Peloderinae</taxon>
        <taxon>Caenorhabditis</taxon>
    </lineage>
</organism>
<proteinExistence type="predicted"/>
<dbReference type="PANTHER" id="PTHR31712:SF1">
    <property type="entry name" value="SECRETED PROTEIN"/>
    <property type="match status" value="1"/>
</dbReference>